<evidence type="ECO:0000256" key="8">
    <source>
        <dbReference type="SAM" id="MobiDB-lite"/>
    </source>
</evidence>
<dbReference type="PANTHER" id="PTHR47019">
    <property type="entry name" value="LIPID II FLIPPASE MURJ"/>
    <property type="match status" value="1"/>
</dbReference>
<proteinExistence type="predicted"/>
<dbReference type="Proteomes" id="UP000054078">
    <property type="component" value="Unassembled WGS sequence"/>
</dbReference>
<feature type="compositionally biased region" description="Polar residues" evidence="8">
    <location>
        <begin position="13"/>
        <end position="26"/>
    </location>
</feature>
<protein>
    <submittedName>
        <fullName evidence="10">Virulence factor MviN</fullName>
    </submittedName>
</protein>
<feature type="transmembrane region" description="Helical" evidence="9">
    <location>
        <begin position="191"/>
        <end position="208"/>
    </location>
</feature>
<dbReference type="EMBL" id="LOJF01000009">
    <property type="protein sequence ID" value="KUH58774.1"/>
    <property type="molecule type" value="Genomic_DNA"/>
</dbReference>
<evidence type="ECO:0000256" key="9">
    <source>
        <dbReference type="SAM" id="Phobius"/>
    </source>
</evidence>
<keyword evidence="11" id="KW-1185">Reference proteome</keyword>
<dbReference type="InterPro" id="IPR004268">
    <property type="entry name" value="MurJ"/>
</dbReference>
<keyword evidence="6 9" id="KW-1133">Transmembrane helix</keyword>
<evidence type="ECO:0000256" key="2">
    <source>
        <dbReference type="ARBA" id="ARBA00022475"/>
    </source>
</evidence>
<feature type="transmembrane region" description="Helical" evidence="9">
    <location>
        <begin position="77"/>
        <end position="98"/>
    </location>
</feature>
<feature type="transmembrane region" description="Helical" evidence="9">
    <location>
        <begin position="380"/>
        <end position="399"/>
    </location>
</feature>
<reference evidence="10 11" key="1">
    <citation type="submission" date="2015-12" db="EMBL/GenBank/DDBJ databases">
        <title>Draft Genome Sequence of Olsenella scatoligenes SK9K4T; a Producer of 3-Methylindole- (skatole) and 4-Methylphenol- (p-cresol) Isolated from Pig Feces.</title>
        <authorList>
            <person name="Li X."/>
            <person name="Borg B."/>
            <person name="Canibe N."/>
        </authorList>
    </citation>
    <scope>NUCLEOTIDE SEQUENCE [LARGE SCALE GENOMIC DNA]</scope>
    <source>
        <strain evidence="10 11">SK9K4</strain>
    </source>
</reference>
<keyword evidence="2" id="KW-1003">Cell membrane</keyword>
<feature type="transmembrane region" description="Helical" evidence="9">
    <location>
        <begin position="479"/>
        <end position="502"/>
    </location>
</feature>
<feature type="transmembrane region" description="Helical" evidence="9">
    <location>
        <begin position="155"/>
        <end position="179"/>
    </location>
</feature>
<feature type="transmembrane region" description="Helical" evidence="9">
    <location>
        <begin position="214"/>
        <end position="233"/>
    </location>
</feature>
<keyword evidence="5" id="KW-0573">Peptidoglycan synthesis</keyword>
<dbReference type="GO" id="GO:0034204">
    <property type="term" value="P:lipid translocation"/>
    <property type="evidence" value="ECO:0007669"/>
    <property type="project" value="TreeGrafter"/>
</dbReference>
<organism evidence="10 11">
    <name type="scientific">Tractidigestivibacter scatoligenes</name>
    <name type="common">Olsenella scatoligenes</name>
    <dbReference type="NCBI Taxonomy" id="1299998"/>
    <lineage>
        <taxon>Bacteria</taxon>
        <taxon>Bacillati</taxon>
        <taxon>Actinomycetota</taxon>
        <taxon>Coriobacteriia</taxon>
        <taxon>Coriobacteriales</taxon>
        <taxon>Atopobiaceae</taxon>
        <taxon>Tractidigestivibacter</taxon>
    </lineage>
</organism>
<feature type="transmembrane region" description="Helical" evidence="9">
    <location>
        <begin position="344"/>
        <end position="368"/>
    </location>
</feature>
<dbReference type="GO" id="GO:0015648">
    <property type="term" value="F:lipid-linked peptidoglycan transporter activity"/>
    <property type="evidence" value="ECO:0007669"/>
    <property type="project" value="TreeGrafter"/>
</dbReference>
<dbReference type="InterPro" id="IPR051050">
    <property type="entry name" value="Lipid_II_flippase_MurJ/MviN"/>
</dbReference>
<dbReference type="GO" id="GO:0009252">
    <property type="term" value="P:peptidoglycan biosynthetic process"/>
    <property type="evidence" value="ECO:0007669"/>
    <property type="project" value="UniProtKB-KW"/>
</dbReference>
<feature type="transmembrane region" description="Helical" evidence="9">
    <location>
        <begin position="411"/>
        <end position="431"/>
    </location>
</feature>
<evidence type="ECO:0000256" key="6">
    <source>
        <dbReference type="ARBA" id="ARBA00022989"/>
    </source>
</evidence>
<accession>A0A100YW44</accession>
<comment type="caution">
    <text evidence="10">The sequence shown here is derived from an EMBL/GenBank/DDBJ whole genome shotgun (WGS) entry which is preliminary data.</text>
</comment>
<dbReference type="Pfam" id="PF03023">
    <property type="entry name" value="MurJ"/>
    <property type="match status" value="1"/>
</dbReference>
<keyword evidence="7 9" id="KW-0472">Membrane</keyword>
<evidence type="ECO:0000256" key="1">
    <source>
        <dbReference type="ARBA" id="ARBA00004651"/>
    </source>
</evidence>
<evidence type="ECO:0000256" key="5">
    <source>
        <dbReference type="ARBA" id="ARBA00022984"/>
    </source>
</evidence>
<dbReference type="PANTHER" id="PTHR47019:SF1">
    <property type="entry name" value="LIPID II FLIPPASE MURJ"/>
    <property type="match status" value="1"/>
</dbReference>
<name>A0A100YW44_TRASO</name>
<feature type="transmembrane region" description="Helical" evidence="9">
    <location>
        <begin position="443"/>
        <end position="467"/>
    </location>
</feature>
<evidence type="ECO:0000256" key="3">
    <source>
        <dbReference type="ARBA" id="ARBA00022692"/>
    </source>
</evidence>
<sequence>MAASEKRPAPSVTGETSTGSKAAESTENQVGRNAALMSFLVIVSRITGFFRTWGQSFALGAGMVASCYSVANNLPNQLYEIVVGGMLVTAFLPVYMSVKRREGSEGASRYTSNLVSIIILLMGGVAILGFVFAAQLVWTQSFSATSEFDASFATYLFRFFVVEVVLYSLSSIFSGVLNAERDYFWSSASSIFNNFVVTASFLLYAALVGSNPTLATVILAIGNPLGVAVQVVCQMPSLRKHGIHLTWHVDWHDPHLRETLSIGVPSLVVMITSFVQTSVQQSTALSVTVSGASVAYYARLWYTLPYAILTVPITTAMFTELSDSFAKNDDAGFKRGISAGLSEILFFMVPFAMYLIVFSMPLTSIVAAGKFTSDQLSMTAGYLFGLACALPLYSVCMYLQKVFSAMRRMVLYAIASVVGTAWQVVLLLFLMPQGLSEFQAIVYVSLTSALFFLAVDIVIVAFLRYAIGSLGLRGILGSLVKSILIGLAGAAVGAGILAALNAFVGDCAGHTLTSILYCVAGGVPAVLVTYGLSIALKMPESRFIKSVLGRLTRRRG</sequence>
<dbReference type="CDD" id="cd13123">
    <property type="entry name" value="MATE_MurJ_like"/>
    <property type="match status" value="1"/>
</dbReference>
<feature type="transmembrane region" description="Helical" evidence="9">
    <location>
        <begin position="110"/>
        <end position="135"/>
    </location>
</feature>
<evidence type="ECO:0000313" key="11">
    <source>
        <dbReference type="Proteomes" id="UP000054078"/>
    </source>
</evidence>
<comment type="subcellular location">
    <subcellularLocation>
        <location evidence="1">Cell membrane</location>
        <topology evidence="1">Multi-pass membrane protein</topology>
    </subcellularLocation>
</comment>
<feature type="transmembrane region" description="Helical" evidence="9">
    <location>
        <begin position="514"/>
        <end position="536"/>
    </location>
</feature>
<evidence type="ECO:0000256" key="7">
    <source>
        <dbReference type="ARBA" id="ARBA00023136"/>
    </source>
</evidence>
<dbReference type="AlphaFoldDB" id="A0A100YW44"/>
<dbReference type="STRING" id="1299998.AUL39_06840"/>
<keyword evidence="4" id="KW-0133">Cell shape</keyword>
<dbReference type="GO" id="GO:0008360">
    <property type="term" value="P:regulation of cell shape"/>
    <property type="evidence" value="ECO:0007669"/>
    <property type="project" value="UniProtKB-KW"/>
</dbReference>
<dbReference type="GO" id="GO:0005886">
    <property type="term" value="C:plasma membrane"/>
    <property type="evidence" value="ECO:0007669"/>
    <property type="project" value="UniProtKB-SubCell"/>
</dbReference>
<gene>
    <name evidence="10" type="ORF">AUL39_06840</name>
</gene>
<keyword evidence="3 9" id="KW-0812">Transmembrane</keyword>
<evidence type="ECO:0000256" key="4">
    <source>
        <dbReference type="ARBA" id="ARBA00022960"/>
    </source>
</evidence>
<dbReference type="OrthoDB" id="9786339at2"/>
<feature type="region of interest" description="Disordered" evidence="8">
    <location>
        <begin position="1"/>
        <end position="26"/>
    </location>
</feature>
<evidence type="ECO:0000313" key="10">
    <source>
        <dbReference type="EMBL" id="KUH58774.1"/>
    </source>
</evidence>
<dbReference type="PRINTS" id="PR01806">
    <property type="entry name" value="VIRFACTRMVIN"/>
</dbReference>